<protein>
    <submittedName>
        <fullName evidence="1">Uncharacterized protein</fullName>
    </submittedName>
</protein>
<evidence type="ECO:0000313" key="2">
    <source>
        <dbReference type="Proteomes" id="UP000315842"/>
    </source>
</evidence>
<name>A0A4Y3K5Y6_CELUD</name>
<dbReference type="EMBL" id="BJLP01000004">
    <property type="protein sequence ID" value="GEA79931.1"/>
    <property type="molecule type" value="Genomic_DNA"/>
</dbReference>
<dbReference type="RefSeq" id="WP_141318246.1">
    <property type="nucleotide sequence ID" value="NZ_BJLP01000004.1"/>
</dbReference>
<organism evidence="1 2">
    <name type="scientific">Cellulomonas uda</name>
    <dbReference type="NCBI Taxonomy" id="1714"/>
    <lineage>
        <taxon>Bacteria</taxon>
        <taxon>Bacillati</taxon>
        <taxon>Actinomycetota</taxon>
        <taxon>Actinomycetes</taxon>
        <taxon>Micrococcales</taxon>
        <taxon>Cellulomonadaceae</taxon>
        <taxon>Cellulomonas</taxon>
    </lineage>
</organism>
<gene>
    <name evidence="1" type="ORF">CUD01_03750</name>
</gene>
<comment type="caution">
    <text evidence="1">The sequence shown here is derived from an EMBL/GenBank/DDBJ whole genome shotgun (WGS) entry which is preliminary data.</text>
</comment>
<reference evidence="1 2" key="1">
    <citation type="submission" date="2019-06" db="EMBL/GenBank/DDBJ databases">
        <title>Whole genome shotgun sequence of Cellulomonas uda NBRC 3747.</title>
        <authorList>
            <person name="Hosoyama A."/>
            <person name="Uohara A."/>
            <person name="Ohji S."/>
            <person name="Ichikawa N."/>
        </authorList>
    </citation>
    <scope>NUCLEOTIDE SEQUENCE [LARGE SCALE GENOMIC DNA]</scope>
    <source>
        <strain evidence="1 2">NBRC 3747</strain>
    </source>
</reference>
<dbReference type="Proteomes" id="UP000315842">
    <property type="component" value="Unassembled WGS sequence"/>
</dbReference>
<proteinExistence type="predicted"/>
<accession>A0A4Y3K5Y6</accession>
<dbReference type="AlphaFoldDB" id="A0A4Y3K5Y6"/>
<sequence length="273" mass="27694">MLWAQLGPLGSLVDLPDVLPVQITAERGSSELTTIGGRRHVQRGVRAPRAWAVSSTWLQPQAAAFLEACAQDAVPGPLYLLTSDAAVANLLPPHLAAPGAGGDRSLGALGTNPSTVTVPGIGPMRGVAFPTSPGPWSETVPVRPSVALTLSCWAASPSTIGSGAGLLSWRTVNAAGAQVASGIVTAPGGTTTLRATTSFTPAASAVGVQLRPQTVVAGTLTAIRLTEGPPATTDWVAGRGGARVVVEDPAQTLNLVRGSTSFADYSWVLKEVG</sequence>
<keyword evidence="2" id="KW-1185">Reference proteome</keyword>
<evidence type="ECO:0000313" key="1">
    <source>
        <dbReference type="EMBL" id="GEA79931.1"/>
    </source>
</evidence>